<feature type="transmembrane region" description="Helical" evidence="9">
    <location>
        <begin position="138"/>
        <end position="157"/>
    </location>
</feature>
<keyword evidence="7" id="KW-0539">Nucleus</keyword>
<keyword evidence="3 9" id="KW-0812">Transmembrane</keyword>
<proteinExistence type="inferred from homology"/>
<evidence type="ECO:0000256" key="7">
    <source>
        <dbReference type="ARBA" id="ARBA00023242"/>
    </source>
</evidence>
<keyword evidence="6 9" id="KW-0472">Membrane</keyword>
<feature type="region of interest" description="Disordered" evidence="8">
    <location>
        <begin position="386"/>
        <end position="411"/>
    </location>
</feature>
<evidence type="ECO:0000313" key="11">
    <source>
        <dbReference type="Proteomes" id="UP000789524"/>
    </source>
</evidence>
<evidence type="ECO:0000256" key="9">
    <source>
        <dbReference type="SAM" id="Phobius"/>
    </source>
</evidence>
<evidence type="ECO:0000256" key="1">
    <source>
        <dbReference type="ARBA" id="ARBA00004575"/>
    </source>
</evidence>
<feature type="compositionally biased region" description="Acidic residues" evidence="8">
    <location>
        <begin position="399"/>
        <end position="411"/>
    </location>
</feature>
<sequence length="411" mass="47454">MERIFVLFCLLYISEVFTLPYDVHWLSGSATIDRDIQPLKQNVDVYCYTGSTKNLIALWQTAKFHIKIKDDEFSQYIGDNPEQVYNDYKEDSYGWAVVNPFLKKSYRTVSLDIFTPTCMAINTKQKHSIELQIQRIDLFRVLMMLIGISAIFASRSLSGNPVFFYLCGIIVGVSASFMLLVYYVSKLLPKKTLTYGILIGGWTVGVYIFQQMWENIRSIVTTYQAYLFWYTLLVGFISFVVCYRIGPPKNQRSKNLVMWTLQGLGAFTIFFSSQYQEASAAVAVATLLVKYFPQSLIIAVQGYWRRKFPPKPKLLTSEEYYEEGARETKKALDNLRKYCSSPDCAQWNIMLKLHDAKRFASFVEGNSHLSDDEVLDYESYAFSMERSKSISNSTRDMEISDDDSTEYDEDD</sequence>
<comment type="caution">
    <text evidence="10">The sequence shown here is derived from an EMBL/GenBank/DDBJ whole genome shotgun (WGS) entry which is preliminary data.</text>
</comment>
<feature type="transmembrane region" description="Helical" evidence="9">
    <location>
        <begin position="192"/>
        <end position="213"/>
    </location>
</feature>
<feature type="transmembrane region" description="Helical" evidence="9">
    <location>
        <begin position="163"/>
        <end position="185"/>
    </location>
</feature>
<evidence type="ECO:0000256" key="8">
    <source>
        <dbReference type="SAM" id="MobiDB-lite"/>
    </source>
</evidence>
<dbReference type="InterPro" id="IPR019358">
    <property type="entry name" value="NEMP_fam"/>
</dbReference>
<organism evidence="10 11">
    <name type="scientific">Danaus chrysippus</name>
    <name type="common">African queen</name>
    <dbReference type="NCBI Taxonomy" id="151541"/>
    <lineage>
        <taxon>Eukaryota</taxon>
        <taxon>Metazoa</taxon>
        <taxon>Ecdysozoa</taxon>
        <taxon>Arthropoda</taxon>
        <taxon>Hexapoda</taxon>
        <taxon>Insecta</taxon>
        <taxon>Pterygota</taxon>
        <taxon>Neoptera</taxon>
        <taxon>Endopterygota</taxon>
        <taxon>Lepidoptera</taxon>
        <taxon>Glossata</taxon>
        <taxon>Ditrysia</taxon>
        <taxon>Papilionoidea</taxon>
        <taxon>Nymphalidae</taxon>
        <taxon>Danainae</taxon>
        <taxon>Danaini</taxon>
        <taxon>Danaina</taxon>
        <taxon>Danaus</taxon>
        <taxon>Anosia</taxon>
    </lineage>
</organism>
<feature type="transmembrane region" description="Helical" evidence="9">
    <location>
        <begin position="225"/>
        <end position="244"/>
    </location>
</feature>
<dbReference type="GO" id="GO:0005637">
    <property type="term" value="C:nuclear inner membrane"/>
    <property type="evidence" value="ECO:0007669"/>
    <property type="project" value="UniProtKB-SubCell"/>
</dbReference>
<gene>
    <name evidence="10" type="ORF">DCHRY22_LOCUS1432</name>
</gene>
<dbReference type="EMBL" id="CAKASE010000044">
    <property type="protein sequence ID" value="CAG9559601.1"/>
    <property type="molecule type" value="Genomic_DNA"/>
</dbReference>
<evidence type="ECO:0000256" key="2">
    <source>
        <dbReference type="ARBA" id="ARBA00005748"/>
    </source>
</evidence>
<dbReference type="AlphaFoldDB" id="A0A8J2QCF8"/>
<reference evidence="10" key="1">
    <citation type="submission" date="2021-09" db="EMBL/GenBank/DDBJ databases">
        <authorList>
            <person name="Martin H S."/>
        </authorList>
    </citation>
    <scope>NUCLEOTIDE SEQUENCE</scope>
</reference>
<evidence type="ECO:0000256" key="6">
    <source>
        <dbReference type="ARBA" id="ARBA00023136"/>
    </source>
</evidence>
<evidence type="ECO:0000256" key="5">
    <source>
        <dbReference type="ARBA" id="ARBA00022989"/>
    </source>
</evidence>
<evidence type="ECO:0000313" key="10">
    <source>
        <dbReference type="EMBL" id="CAG9559601.1"/>
    </source>
</evidence>
<feature type="transmembrane region" description="Helical" evidence="9">
    <location>
        <begin position="256"/>
        <end position="275"/>
    </location>
</feature>
<keyword evidence="4" id="KW-0732">Signal</keyword>
<feature type="transmembrane region" description="Helical" evidence="9">
    <location>
        <begin position="281"/>
        <end position="304"/>
    </location>
</feature>
<comment type="subcellular location">
    <subcellularLocation>
        <location evidence="1">Nucleus inner membrane</location>
        <topology evidence="1">Multi-pass membrane protein</topology>
        <orientation evidence="1">Nucleoplasmic side</orientation>
    </subcellularLocation>
</comment>
<protein>
    <submittedName>
        <fullName evidence="10">(African queen) hypothetical protein</fullName>
    </submittedName>
</protein>
<dbReference type="Proteomes" id="UP000789524">
    <property type="component" value="Unassembled WGS sequence"/>
</dbReference>
<evidence type="ECO:0000256" key="4">
    <source>
        <dbReference type="ARBA" id="ARBA00022729"/>
    </source>
</evidence>
<keyword evidence="11" id="KW-1185">Reference proteome</keyword>
<dbReference type="Pfam" id="PF10225">
    <property type="entry name" value="NEMP"/>
    <property type="match status" value="1"/>
</dbReference>
<name>A0A8J2QCF8_9NEOP</name>
<accession>A0A8J2QCF8</accession>
<evidence type="ECO:0000256" key="3">
    <source>
        <dbReference type="ARBA" id="ARBA00022692"/>
    </source>
</evidence>
<comment type="similarity">
    <text evidence="2">Belongs to the NEMP family.</text>
</comment>
<keyword evidence="5 9" id="KW-1133">Transmembrane helix</keyword>
<dbReference type="PANTHER" id="PTHR13598">
    <property type="entry name" value="AT07567P-RELATED"/>
    <property type="match status" value="1"/>
</dbReference>
<dbReference type="PANTHER" id="PTHR13598:SF1">
    <property type="entry name" value="AT07567P-RELATED"/>
    <property type="match status" value="1"/>
</dbReference>
<dbReference type="OrthoDB" id="509138at2759"/>